<dbReference type="RefSeq" id="WP_240830478.1">
    <property type="nucleotide sequence ID" value="NZ_JAKWBL010000002.1"/>
</dbReference>
<evidence type="ECO:0000313" key="2">
    <source>
        <dbReference type="Proteomes" id="UP001202248"/>
    </source>
</evidence>
<proteinExistence type="predicted"/>
<gene>
    <name evidence="1" type="ORF">MKP09_13280</name>
</gene>
<protein>
    <submittedName>
        <fullName evidence="1">Uncharacterized protein</fullName>
    </submittedName>
</protein>
<reference evidence="1 2" key="1">
    <citation type="submission" date="2022-02" db="EMBL/GenBank/DDBJ databases">
        <authorList>
            <person name="Min J."/>
        </authorList>
    </citation>
    <scope>NUCLEOTIDE SEQUENCE [LARGE SCALE GENOMIC DNA]</scope>
    <source>
        <strain evidence="1 2">GR10-1</strain>
    </source>
</reference>
<evidence type="ECO:0000313" key="1">
    <source>
        <dbReference type="EMBL" id="MCH5598808.1"/>
    </source>
</evidence>
<name>A0ABS9SKA7_9BACT</name>
<accession>A0ABS9SKA7</accession>
<keyword evidence="2" id="KW-1185">Reference proteome</keyword>
<dbReference type="Proteomes" id="UP001202248">
    <property type="component" value="Unassembled WGS sequence"/>
</dbReference>
<comment type="caution">
    <text evidence="1">The sequence shown here is derived from an EMBL/GenBank/DDBJ whole genome shotgun (WGS) entry which is preliminary data.</text>
</comment>
<organism evidence="1 2">
    <name type="scientific">Niabella ginsengisoli</name>
    <dbReference type="NCBI Taxonomy" id="522298"/>
    <lineage>
        <taxon>Bacteria</taxon>
        <taxon>Pseudomonadati</taxon>
        <taxon>Bacteroidota</taxon>
        <taxon>Chitinophagia</taxon>
        <taxon>Chitinophagales</taxon>
        <taxon>Chitinophagaceae</taxon>
        <taxon>Niabella</taxon>
    </lineage>
</organism>
<sequence>MDSIVITPRSKEQIEKIKKFVQEMGLSFGVLSSEDREDAALLKAMKEGDKDKREISLDTFLKNLKS</sequence>
<dbReference type="EMBL" id="JAKWBL010000002">
    <property type="protein sequence ID" value="MCH5598808.1"/>
    <property type="molecule type" value="Genomic_DNA"/>
</dbReference>